<dbReference type="RefSeq" id="WP_101781053.1">
    <property type="nucleotide sequence ID" value="NZ_CP025543.1"/>
</dbReference>
<dbReference type="KEGG" id="smoo:SMONO_v1c07680"/>
<proteinExistence type="predicted"/>
<evidence type="ECO:0000313" key="3">
    <source>
        <dbReference type="EMBL" id="AUM63017.1"/>
    </source>
</evidence>
<keyword evidence="2" id="KW-0472">Membrane</keyword>
<sequence length="881" mass="97411">MFAIFIICAWSLTLAASAGLLLFGSTSVAYIMVGSQVAKNPASAPAFMQSFLYKLFNQISGGIGNLSPIYGDKGILNSATIPSELANNPGNMIAVLAWLVVIFGVGVTMLTISIMELVRLRKHQKLSKPFIKVIMVVSAIMLLLTFQLIMVIVSALILVAFILLEAILFDSEALNNYAEERNLISIYKEERKFEKEVSKEGKLTGNVDLKNQQKDFQKENDQTKVNDNSALPNLTEDQLENIYKEGKAKKYYLKWKTYKAKLTLKRKEIEANLSSLNEKEKAKIISKFNFNVMKVNSLAKKLKIPESYYLDYMTIDTQDSLESMNSNFKSTSITEATAAFGGEDSTSVDEDIESLHDRYSGGNKPGVPQTFVAPQTVVHGTKPVNKGLEAEFMRQKMLRAVNMDLDQLPEANAPADADKALVYADFKFEQPDLAAQVMMKDMKKAQERQTAIANAAPGTTVSAPPTFTFDGPSTVEAMIEEPKTPEVLGTFVAPQTVVHGTKPVNKGLEAEFMRQKMLRAVNMDLDQLPEANAPADADKALVYADFKFEQPDLAAQVIMKDMKKAQAKQEAIAKGAPGTTVSTLPVFQTNVILDFDEKALEEAREARRNEFIAPQTIVHGTKKPEPGGLEEEFLRQKLARAVNMDLNQLAESDRPDADKNTIYSDFNFEQPDLAAQVMMKDMKKAQEKQAAIANAAPGTTVSAPPSFNANLMGSESLIDEPISFAPEVEYEEEYGLSGGNSPIFGSNPATKTPNSNESTFQLTNSNKVEPSVPENLENQDKDHSFESYDNTYQREQAKQEVVMNSVDVQKLNSIEERMAKLENLIEGLGSKLGSNQLNQDFTKITNQLDSISKVVNELEHNSPRTIIDSLTTRANYNKNNG</sequence>
<feature type="transmembrane region" description="Helical" evidence="2">
    <location>
        <begin position="133"/>
        <end position="164"/>
    </location>
</feature>
<dbReference type="EMBL" id="CP025543">
    <property type="protein sequence ID" value="AUM63017.1"/>
    <property type="molecule type" value="Genomic_DNA"/>
</dbReference>
<evidence type="ECO:0008006" key="5">
    <source>
        <dbReference type="Google" id="ProtNLM"/>
    </source>
</evidence>
<dbReference type="Proteomes" id="UP000234790">
    <property type="component" value="Chromosome"/>
</dbReference>
<feature type="transmembrane region" description="Helical" evidence="2">
    <location>
        <begin position="92"/>
        <end position="112"/>
    </location>
</feature>
<organism evidence="3 4">
    <name type="scientific">Spiroplasma monobiae MQ-1</name>
    <dbReference type="NCBI Taxonomy" id="1336748"/>
    <lineage>
        <taxon>Bacteria</taxon>
        <taxon>Bacillati</taxon>
        <taxon>Mycoplasmatota</taxon>
        <taxon>Mollicutes</taxon>
        <taxon>Entomoplasmatales</taxon>
        <taxon>Spiroplasmataceae</taxon>
        <taxon>Spiroplasma</taxon>
    </lineage>
</organism>
<evidence type="ECO:0000313" key="4">
    <source>
        <dbReference type="Proteomes" id="UP000234790"/>
    </source>
</evidence>
<gene>
    <name evidence="3" type="ORF">SMONO_v1c07680</name>
</gene>
<protein>
    <recommendedName>
        <fullName evidence="5">Transmembrane protein</fullName>
    </recommendedName>
</protein>
<feature type="compositionally biased region" description="Polar residues" evidence="1">
    <location>
        <begin position="739"/>
        <end position="768"/>
    </location>
</feature>
<keyword evidence="4" id="KW-1185">Reference proteome</keyword>
<accession>A0A2K9LVG3</accession>
<evidence type="ECO:0000256" key="1">
    <source>
        <dbReference type="SAM" id="MobiDB-lite"/>
    </source>
</evidence>
<name>A0A2K9LVG3_SPISQ</name>
<evidence type="ECO:0000256" key="2">
    <source>
        <dbReference type="SAM" id="Phobius"/>
    </source>
</evidence>
<reference evidence="3 4" key="1">
    <citation type="submission" date="2017-12" db="EMBL/GenBank/DDBJ databases">
        <title>Complete genome sequence of Spiroplasma monobiae MQ-1 (ATCC 33825).</title>
        <authorList>
            <person name="Tsai Y.-M."/>
            <person name="Lo W.-S."/>
            <person name="Wu P.-S."/>
            <person name="Cho S.-T."/>
            <person name="Kuo C.-H."/>
        </authorList>
    </citation>
    <scope>NUCLEOTIDE SEQUENCE [LARGE SCALE GENOMIC DNA]</scope>
    <source>
        <strain evidence="3 4">MQ-1</strain>
    </source>
</reference>
<keyword evidence="2" id="KW-1133">Transmembrane helix</keyword>
<dbReference type="AlphaFoldDB" id="A0A2K9LVG3"/>
<dbReference type="OrthoDB" id="387189at2"/>
<feature type="region of interest" description="Disordered" evidence="1">
    <location>
        <begin position="736"/>
        <end position="784"/>
    </location>
</feature>
<keyword evidence="2" id="KW-0812">Transmembrane</keyword>